<keyword evidence="2" id="KW-0489">Methyltransferase</keyword>
<dbReference type="Pfam" id="PF13578">
    <property type="entry name" value="Methyltransf_24"/>
    <property type="match status" value="1"/>
</dbReference>
<dbReference type="InterPro" id="IPR029063">
    <property type="entry name" value="SAM-dependent_MTases_sf"/>
</dbReference>
<dbReference type="AlphaFoldDB" id="A0A9W8TL93"/>
<keyword evidence="8" id="KW-1185">Reference proteome</keyword>
<protein>
    <recommendedName>
        <fullName evidence="1">catechol O-methyltransferase</fullName>
        <ecNumber evidence="1">2.1.1.6</ecNumber>
    </recommendedName>
</protein>
<dbReference type="EMBL" id="JANPWZ010001192">
    <property type="protein sequence ID" value="KAJ3567879.1"/>
    <property type="molecule type" value="Genomic_DNA"/>
</dbReference>
<dbReference type="PROSITE" id="PS51682">
    <property type="entry name" value="SAM_OMT_I"/>
    <property type="match status" value="1"/>
</dbReference>
<dbReference type="Proteomes" id="UP001148614">
    <property type="component" value="Unassembled WGS sequence"/>
</dbReference>
<evidence type="ECO:0000256" key="1">
    <source>
        <dbReference type="ARBA" id="ARBA00012880"/>
    </source>
</evidence>
<organism evidence="7 8">
    <name type="scientific">Xylaria arbuscula</name>
    <dbReference type="NCBI Taxonomy" id="114810"/>
    <lineage>
        <taxon>Eukaryota</taxon>
        <taxon>Fungi</taxon>
        <taxon>Dikarya</taxon>
        <taxon>Ascomycota</taxon>
        <taxon>Pezizomycotina</taxon>
        <taxon>Sordariomycetes</taxon>
        <taxon>Xylariomycetidae</taxon>
        <taxon>Xylariales</taxon>
        <taxon>Xylariaceae</taxon>
        <taxon>Xylaria</taxon>
    </lineage>
</organism>
<comment type="similarity">
    <text evidence="6">Belongs to the class I-like SAM-binding methyltransferase superfamily. Cation-dependent O-methyltransferase family.</text>
</comment>
<proteinExistence type="inferred from homology"/>
<reference evidence="7" key="1">
    <citation type="submission" date="2022-07" db="EMBL/GenBank/DDBJ databases">
        <title>Genome Sequence of Xylaria arbuscula.</title>
        <authorList>
            <person name="Buettner E."/>
        </authorList>
    </citation>
    <scope>NUCLEOTIDE SEQUENCE</scope>
    <source>
        <strain evidence="7">VT107</strain>
    </source>
</reference>
<dbReference type="EC" id="2.1.1.6" evidence="1"/>
<dbReference type="PANTHER" id="PTHR43836:SF2">
    <property type="entry name" value="CATECHOL O-METHYLTRANSFERASE 1-RELATED"/>
    <property type="match status" value="1"/>
</dbReference>
<evidence type="ECO:0000256" key="4">
    <source>
        <dbReference type="ARBA" id="ARBA00022691"/>
    </source>
</evidence>
<evidence type="ECO:0000256" key="3">
    <source>
        <dbReference type="ARBA" id="ARBA00022679"/>
    </source>
</evidence>
<evidence type="ECO:0000256" key="2">
    <source>
        <dbReference type="ARBA" id="ARBA00022603"/>
    </source>
</evidence>
<dbReference type="PANTHER" id="PTHR43836">
    <property type="entry name" value="CATECHOL O-METHYLTRANSFERASE 1-RELATED"/>
    <property type="match status" value="1"/>
</dbReference>
<evidence type="ECO:0000256" key="5">
    <source>
        <dbReference type="ARBA" id="ARBA00022939"/>
    </source>
</evidence>
<dbReference type="GO" id="GO:0032259">
    <property type="term" value="P:methylation"/>
    <property type="evidence" value="ECO:0007669"/>
    <property type="project" value="UniProtKB-KW"/>
</dbReference>
<name>A0A9W8TL93_9PEZI</name>
<keyword evidence="3" id="KW-0808">Transferase</keyword>
<sequence length="153" mass="16724">MVELGGYIGYSAIKFGSAVKAVGGQRYLSFESNAEYASIAQKLIDLARLNDFVHISVGPSTDLIQSLASQRPPREIGILFLDHAEHLYLTDLKLCEDLHLLHTGSYVVADNVGGPETGEYVSWVEGRAYATEKHQCVLANGDLDAITISKRLE</sequence>
<keyword evidence="4" id="KW-0949">S-adenosyl-L-methionine</keyword>
<keyword evidence="5" id="KW-0128">Catecholamine metabolism</keyword>
<dbReference type="VEuPathDB" id="FungiDB:F4678DRAFT_31150"/>
<evidence type="ECO:0000256" key="6">
    <source>
        <dbReference type="ARBA" id="ARBA00023453"/>
    </source>
</evidence>
<dbReference type="InterPro" id="IPR002935">
    <property type="entry name" value="SAM_O-MeTrfase"/>
</dbReference>
<dbReference type="Gene3D" id="3.40.50.150">
    <property type="entry name" value="Vaccinia Virus protein VP39"/>
    <property type="match status" value="1"/>
</dbReference>
<dbReference type="SUPFAM" id="SSF53335">
    <property type="entry name" value="S-adenosyl-L-methionine-dependent methyltransferases"/>
    <property type="match status" value="1"/>
</dbReference>
<evidence type="ECO:0000313" key="8">
    <source>
        <dbReference type="Proteomes" id="UP001148614"/>
    </source>
</evidence>
<dbReference type="GO" id="GO:0008171">
    <property type="term" value="F:O-methyltransferase activity"/>
    <property type="evidence" value="ECO:0007669"/>
    <property type="project" value="InterPro"/>
</dbReference>
<gene>
    <name evidence="7" type="ORF">NPX13_g6613</name>
</gene>
<accession>A0A9W8TL93</accession>
<comment type="caution">
    <text evidence="7">The sequence shown here is derived from an EMBL/GenBank/DDBJ whole genome shotgun (WGS) entry which is preliminary data.</text>
</comment>
<dbReference type="GO" id="GO:0006584">
    <property type="term" value="P:catecholamine metabolic process"/>
    <property type="evidence" value="ECO:0007669"/>
    <property type="project" value="UniProtKB-KW"/>
</dbReference>
<evidence type="ECO:0000313" key="7">
    <source>
        <dbReference type="EMBL" id="KAJ3567879.1"/>
    </source>
</evidence>